<protein>
    <submittedName>
        <fullName evidence="1">Uncharacterized protein</fullName>
    </submittedName>
</protein>
<accession>K2NT81</accession>
<dbReference type="AlphaFoldDB" id="K2NT81"/>
<dbReference type="Proteomes" id="UP000006787">
    <property type="component" value="Unassembled WGS sequence"/>
</dbReference>
<reference evidence="1 2" key="1">
    <citation type="journal article" date="2012" name="J. Bacteriol.">
        <title>Genome Sequence of the Bacteriocin-Producing Strain Lactococcus garvieae DCC43.</title>
        <authorList>
            <person name="Gabrielsen C."/>
            <person name="Brede D.A."/>
            <person name="Hernandez P.E."/>
            <person name="Nes I.F."/>
            <person name="Diep D.B."/>
        </authorList>
    </citation>
    <scope>NUCLEOTIDE SEQUENCE [LARGE SCALE GENOMIC DNA]</scope>
    <source>
        <strain evidence="1 2">DCC43</strain>
    </source>
</reference>
<proteinExistence type="predicted"/>
<evidence type="ECO:0000313" key="1">
    <source>
        <dbReference type="EMBL" id="EKF50803.1"/>
    </source>
</evidence>
<evidence type="ECO:0000313" key="2">
    <source>
        <dbReference type="Proteomes" id="UP000006787"/>
    </source>
</evidence>
<name>K2NT81_9LACT</name>
<dbReference type="RefSeq" id="WP_003136435.1">
    <property type="nucleotide sequence ID" value="NZ_AMQS01000032.1"/>
</dbReference>
<sequence length="78" mass="9365">MGRLDLRNVPDEIMYSLSIEAKKEKKSRERYVKDLLIEVTKLKNTKHELEELETNFYQSILPVLEKQNELLRSLIKKF</sequence>
<organism evidence="1 2">
    <name type="scientific">Lactococcus garvieae DCC43</name>
    <dbReference type="NCBI Taxonomy" id="1231377"/>
    <lineage>
        <taxon>Bacteria</taxon>
        <taxon>Bacillati</taxon>
        <taxon>Bacillota</taxon>
        <taxon>Bacilli</taxon>
        <taxon>Lactobacillales</taxon>
        <taxon>Streptococcaceae</taxon>
        <taxon>Lactococcus</taxon>
    </lineage>
</organism>
<comment type="caution">
    <text evidence="1">The sequence shown here is derived from an EMBL/GenBank/DDBJ whole genome shotgun (WGS) entry which is preliminary data.</text>
</comment>
<gene>
    <name evidence="1" type="ORF">C426_1854</name>
</gene>
<dbReference type="EMBL" id="AMQS01000032">
    <property type="protein sequence ID" value="EKF50803.1"/>
    <property type="molecule type" value="Genomic_DNA"/>
</dbReference>
<dbReference type="PATRIC" id="fig|1231377.3.peg.1835"/>